<dbReference type="Proteomes" id="UP000431684">
    <property type="component" value="Unassembled WGS sequence"/>
</dbReference>
<name>A0A6I3XA58_9BURK</name>
<dbReference type="OrthoDB" id="7366507at2"/>
<reference evidence="1 2" key="1">
    <citation type="submission" date="2019-11" db="EMBL/GenBank/DDBJ databases">
        <title>Draft Genome Sequences of Six Type Strains of the Genus Massilia.</title>
        <authorList>
            <person name="Miess H."/>
            <person name="Frediansyah A."/>
            <person name="Goeker M."/>
            <person name="Gross H."/>
        </authorList>
    </citation>
    <scope>NUCLEOTIDE SEQUENCE [LARGE SCALE GENOMIC DNA]</scope>
    <source>
        <strain evidence="1 2">DSM 17513</strain>
    </source>
</reference>
<evidence type="ECO:0000313" key="2">
    <source>
        <dbReference type="Proteomes" id="UP000431684"/>
    </source>
</evidence>
<protein>
    <submittedName>
        <fullName evidence="1">Phage tail assembly protein</fullName>
    </submittedName>
</protein>
<comment type="caution">
    <text evidence="1">The sequence shown here is derived from an EMBL/GenBank/DDBJ whole genome shotgun (WGS) entry which is preliminary data.</text>
</comment>
<dbReference type="Pfam" id="PF10109">
    <property type="entry name" value="Phage_TAC_7"/>
    <property type="match status" value="1"/>
</dbReference>
<evidence type="ECO:0000313" key="1">
    <source>
        <dbReference type="EMBL" id="MUI10913.1"/>
    </source>
</evidence>
<dbReference type="InterPro" id="IPR019289">
    <property type="entry name" value="Phage_tail_E/E"/>
</dbReference>
<dbReference type="AlphaFoldDB" id="A0A6I3XA58"/>
<sequence>MTTVTVILDTPLTRGETTITSIELRKPDSGALRGTNLQDLIQLDVNALAKVLPRISTPTLTEADVFRLDPADLIQLGSEFAGFLAPKAALAQARSLSE</sequence>
<keyword evidence="2" id="KW-1185">Reference proteome</keyword>
<dbReference type="EMBL" id="WNWM01000001">
    <property type="protein sequence ID" value="MUI10913.1"/>
    <property type="molecule type" value="Genomic_DNA"/>
</dbReference>
<accession>A0A6I3XA58</accession>
<dbReference type="RefSeq" id="WP_155706580.1">
    <property type="nucleotide sequence ID" value="NZ_BMWU01000049.1"/>
</dbReference>
<proteinExistence type="predicted"/>
<organism evidence="1 2">
    <name type="scientific">Pseudoduganella dura</name>
    <dbReference type="NCBI Taxonomy" id="321982"/>
    <lineage>
        <taxon>Bacteria</taxon>
        <taxon>Pseudomonadati</taxon>
        <taxon>Pseudomonadota</taxon>
        <taxon>Betaproteobacteria</taxon>
        <taxon>Burkholderiales</taxon>
        <taxon>Oxalobacteraceae</taxon>
        <taxon>Telluria group</taxon>
        <taxon>Pseudoduganella</taxon>
    </lineage>
</organism>
<gene>
    <name evidence="1" type="ORF">GJV26_00175</name>
</gene>